<dbReference type="Proteomes" id="UP000540989">
    <property type="component" value="Unassembled WGS sequence"/>
</dbReference>
<name>A0A7W8E4N3_9BACT</name>
<dbReference type="Pfam" id="PF16247">
    <property type="entry name" value="DUF4904"/>
    <property type="match status" value="1"/>
</dbReference>
<sequence length="116" mass="13030">MTRGEMVSVVEAYLDCFVTKDLSKVSLAEDVTFEGPRMPRLVGRASVVGFLTQILPMVRGIQLKQHIVEGDFAATVFDMETVNGVDHVFDRLHIVDGKIQSIHAFYYPEQASEERV</sequence>
<proteinExistence type="predicted"/>
<organism evidence="2 3">
    <name type="scientific">Granulicella aggregans</name>
    <dbReference type="NCBI Taxonomy" id="474949"/>
    <lineage>
        <taxon>Bacteria</taxon>
        <taxon>Pseudomonadati</taxon>
        <taxon>Acidobacteriota</taxon>
        <taxon>Terriglobia</taxon>
        <taxon>Terriglobales</taxon>
        <taxon>Acidobacteriaceae</taxon>
        <taxon>Granulicella</taxon>
    </lineage>
</organism>
<comment type="caution">
    <text evidence="2">The sequence shown here is derived from an EMBL/GenBank/DDBJ whole genome shotgun (WGS) entry which is preliminary data.</text>
</comment>
<dbReference type="SUPFAM" id="SSF54427">
    <property type="entry name" value="NTF2-like"/>
    <property type="match status" value="1"/>
</dbReference>
<gene>
    <name evidence="2" type="ORF">HDF16_003546</name>
</gene>
<dbReference type="RefSeq" id="WP_184219101.1">
    <property type="nucleotide sequence ID" value="NZ_JACHIP010000004.1"/>
</dbReference>
<keyword evidence="3" id="KW-1185">Reference proteome</keyword>
<accession>A0A7W8E4N3</accession>
<reference evidence="2 3" key="1">
    <citation type="submission" date="2020-08" db="EMBL/GenBank/DDBJ databases">
        <title>Genomic Encyclopedia of Type Strains, Phase IV (KMG-V): Genome sequencing to study the core and pangenomes of soil and plant-associated prokaryotes.</title>
        <authorList>
            <person name="Whitman W."/>
        </authorList>
    </citation>
    <scope>NUCLEOTIDE SEQUENCE [LARGE SCALE GENOMIC DNA]</scope>
    <source>
        <strain evidence="2 3">M8UP14</strain>
    </source>
</reference>
<evidence type="ECO:0000313" key="2">
    <source>
        <dbReference type="EMBL" id="MBB5058832.1"/>
    </source>
</evidence>
<feature type="domain" description="DUF4904" evidence="1">
    <location>
        <begin position="1"/>
        <end position="96"/>
    </location>
</feature>
<protein>
    <recommendedName>
        <fullName evidence="1">DUF4904 domain-containing protein</fullName>
    </recommendedName>
</protein>
<dbReference type="InterPro" id="IPR032596">
    <property type="entry name" value="DUF4904"/>
</dbReference>
<dbReference type="AlphaFoldDB" id="A0A7W8E4N3"/>
<dbReference type="InterPro" id="IPR032710">
    <property type="entry name" value="NTF2-like_dom_sf"/>
</dbReference>
<evidence type="ECO:0000313" key="3">
    <source>
        <dbReference type="Proteomes" id="UP000540989"/>
    </source>
</evidence>
<dbReference type="EMBL" id="JACHIP010000004">
    <property type="protein sequence ID" value="MBB5058832.1"/>
    <property type="molecule type" value="Genomic_DNA"/>
</dbReference>
<evidence type="ECO:0000259" key="1">
    <source>
        <dbReference type="Pfam" id="PF16247"/>
    </source>
</evidence>
<dbReference type="Gene3D" id="3.10.450.50">
    <property type="match status" value="1"/>
</dbReference>